<evidence type="ECO:0000256" key="3">
    <source>
        <dbReference type="ARBA" id="ARBA00023143"/>
    </source>
</evidence>
<dbReference type="InterPro" id="IPR013384">
    <property type="entry name" value="Flagell_FlgL"/>
</dbReference>
<dbReference type="RefSeq" id="WP_123931582.1">
    <property type="nucleotide sequence ID" value="NZ_RKRE01000003.1"/>
</dbReference>
<feature type="domain" description="Flagellin N-terminal" evidence="5">
    <location>
        <begin position="7"/>
        <end position="140"/>
    </location>
</feature>
<dbReference type="PRINTS" id="PR00207">
    <property type="entry name" value="FLAGELLIN"/>
</dbReference>
<dbReference type="Proteomes" id="UP000282654">
    <property type="component" value="Unassembled WGS sequence"/>
</dbReference>
<gene>
    <name evidence="7" type="ORF">EDD75_2006</name>
</gene>
<dbReference type="InterPro" id="IPR001029">
    <property type="entry name" value="Flagellin_N"/>
</dbReference>
<proteinExistence type="inferred from homology"/>
<accession>A0A3N5B280</accession>
<dbReference type="NCBIfam" id="TIGR02550">
    <property type="entry name" value="flagell_flgL"/>
    <property type="match status" value="1"/>
</dbReference>
<dbReference type="GO" id="GO:0005198">
    <property type="term" value="F:structural molecule activity"/>
    <property type="evidence" value="ECO:0007669"/>
    <property type="project" value="InterPro"/>
</dbReference>
<dbReference type="PANTHER" id="PTHR42792:SF1">
    <property type="entry name" value="FLAGELLAR HOOK-ASSOCIATED PROTEIN 3"/>
    <property type="match status" value="1"/>
</dbReference>
<evidence type="ECO:0000256" key="4">
    <source>
        <dbReference type="SAM" id="MobiDB-lite"/>
    </source>
</evidence>
<evidence type="ECO:0000256" key="2">
    <source>
        <dbReference type="ARBA" id="ARBA00005709"/>
    </source>
</evidence>
<keyword evidence="3" id="KW-0975">Bacterial flagellum</keyword>
<dbReference type="OrthoDB" id="9758307at2"/>
<comment type="subcellular location">
    <subcellularLocation>
        <location evidence="1">Bacterial flagellum</location>
    </subcellularLocation>
</comment>
<keyword evidence="7" id="KW-0966">Cell projection</keyword>
<keyword evidence="8" id="KW-1185">Reference proteome</keyword>
<protein>
    <submittedName>
        <fullName evidence="7">Flagellar hook-associated protein 3 FlgL</fullName>
    </submittedName>
</protein>
<comment type="similarity">
    <text evidence="2">Belongs to the bacterial flagellin family.</text>
</comment>
<dbReference type="AlphaFoldDB" id="A0A3N5B280"/>
<feature type="region of interest" description="Disordered" evidence="4">
    <location>
        <begin position="26"/>
        <end position="46"/>
    </location>
</feature>
<keyword evidence="7" id="KW-0282">Flagellum</keyword>
<organism evidence="7 8">
    <name type="scientific">Thermodesulfitimonas autotrophica</name>
    <dbReference type="NCBI Taxonomy" id="1894989"/>
    <lineage>
        <taxon>Bacteria</taxon>
        <taxon>Bacillati</taxon>
        <taxon>Bacillota</taxon>
        <taxon>Clostridia</taxon>
        <taxon>Thermoanaerobacterales</taxon>
        <taxon>Thermoanaerobacteraceae</taxon>
        <taxon>Thermodesulfitimonas</taxon>
    </lineage>
</organism>
<reference evidence="7 8" key="1">
    <citation type="submission" date="2018-11" db="EMBL/GenBank/DDBJ databases">
        <title>Genomic Encyclopedia of Type Strains, Phase IV (KMG-IV): sequencing the most valuable type-strain genomes for metagenomic binning, comparative biology and taxonomic classification.</title>
        <authorList>
            <person name="Goeker M."/>
        </authorList>
    </citation>
    <scope>NUCLEOTIDE SEQUENCE [LARGE SCALE GENOMIC DNA]</scope>
    <source>
        <strain evidence="7 8">DSM 102936</strain>
    </source>
</reference>
<dbReference type="PANTHER" id="PTHR42792">
    <property type="entry name" value="FLAGELLIN"/>
    <property type="match status" value="1"/>
</dbReference>
<sequence length="295" mass="32070">MRVTTGMLINTVVRDLEDRLAQMAKRQEELSSGRRLNRPSDDPGGVATALRLRAERAENGQYKQNMDDAIAWLNTTDAALRDAVSALQRVREIAVAGANQTLPQDSLNALAAEVVQLKKHLGDVANATYAGRYIFGGTKTTTPPYDPATGTWNGTSDIFEYEIAPKVKVPVNIDGQAVFNGTVAPNVFTTLDNLVTDLRNNDVASISGSRLSELDQIIDNTLAVLAEVGARVNRLEMSVSRLEATDVDLAKLLSQIEDTDMAKALMDLKSQENGYRATLAIGARIIQPSLVDFLR</sequence>
<evidence type="ECO:0000313" key="8">
    <source>
        <dbReference type="Proteomes" id="UP000282654"/>
    </source>
</evidence>
<dbReference type="InterPro" id="IPR001492">
    <property type="entry name" value="Flagellin"/>
</dbReference>
<dbReference type="GO" id="GO:0071973">
    <property type="term" value="P:bacterial-type flagellum-dependent cell motility"/>
    <property type="evidence" value="ECO:0007669"/>
    <property type="project" value="InterPro"/>
</dbReference>
<feature type="domain" description="Flagellin C-terminal" evidence="6">
    <location>
        <begin position="213"/>
        <end position="285"/>
    </location>
</feature>
<evidence type="ECO:0000259" key="5">
    <source>
        <dbReference type="Pfam" id="PF00669"/>
    </source>
</evidence>
<evidence type="ECO:0000256" key="1">
    <source>
        <dbReference type="ARBA" id="ARBA00004365"/>
    </source>
</evidence>
<dbReference type="Pfam" id="PF00669">
    <property type="entry name" value="Flagellin_N"/>
    <property type="match status" value="1"/>
</dbReference>
<dbReference type="InterPro" id="IPR046358">
    <property type="entry name" value="Flagellin_C"/>
</dbReference>
<evidence type="ECO:0000259" key="6">
    <source>
        <dbReference type="Pfam" id="PF00700"/>
    </source>
</evidence>
<evidence type="ECO:0000313" key="7">
    <source>
        <dbReference type="EMBL" id="RPF42892.1"/>
    </source>
</evidence>
<dbReference type="EMBL" id="RKRE01000003">
    <property type="protein sequence ID" value="RPF42892.1"/>
    <property type="molecule type" value="Genomic_DNA"/>
</dbReference>
<name>A0A3N5B280_9THEO</name>
<comment type="caution">
    <text evidence="7">The sequence shown here is derived from an EMBL/GenBank/DDBJ whole genome shotgun (WGS) entry which is preliminary data.</text>
</comment>
<dbReference type="SUPFAM" id="SSF64518">
    <property type="entry name" value="Phase 1 flagellin"/>
    <property type="match status" value="1"/>
</dbReference>
<dbReference type="GO" id="GO:0009424">
    <property type="term" value="C:bacterial-type flagellum hook"/>
    <property type="evidence" value="ECO:0007669"/>
    <property type="project" value="InterPro"/>
</dbReference>
<dbReference type="Gene3D" id="1.20.1330.10">
    <property type="entry name" value="f41 fragment of flagellin, N-terminal domain"/>
    <property type="match status" value="1"/>
</dbReference>
<keyword evidence="7" id="KW-0969">Cilium</keyword>
<dbReference type="Pfam" id="PF00700">
    <property type="entry name" value="Flagellin_C"/>
    <property type="match status" value="1"/>
</dbReference>